<feature type="compositionally biased region" description="Polar residues" evidence="7">
    <location>
        <begin position="1"/>
        <end position="12"/>
    </location>
</feature>
<feature type="compositionally biased region" description="Low complexity" evidence="7">
    <location>
        <begin position="175"/>
        <end position="184"/>
    </location>
</feature>
<keyword evidence="9" id="KW-1185">Reference proteome</keyword>
<dbReference type="GO" id="GO:0006357">
    <property type="term" value="P:regulation of transcription by RNA polymerase II"/>
    <property type="evidence" value="ECO:0007669"/>
    <property type="project" value="TreeGrafter"/>
</dbReference>
<keyword evidence="6" id="KW-0539">Nucleus</keyword>
<keyword evidence="4" id="KW-0805">Transcription regulation</keyword>
<feature type="compositionally biased region" description="Basic residues" evidence="7">
    <location>
        <begin position="194"/>
        <end position="207"/>
    </location>
</feature>
<dbReference type="AlphaFoldDB" id="A0A1X2HC10"/>
<sequence>MSVKSEPQTETLSPLPIGATSLLSNASQPPSHWASDTPTEKPVEWDAGMELAFLSVVARCKPVGIHKHFRMLSIQRQFTQKCGRPFSVKEIREKLGDYYSLDALEELEEEDEEEEEEERAEQEKIQGLPEFTLPLDEYEQLISEHRQDDGASTASSPPASTPPPSKRARVKKENSPTPSMSATPTPEPEEGKGSRRSARSATRKKTTTKGGSSSSGAGHAATSGGTASGSSERGTSASRSRTKRR</sequence>
<feature type="region of interest" description="Disordered" evidence="7">
    <location>
        <begin position="107"/>
        <end position="245"/>
    </location>
</feature>
<feature type="compositionally biased region" description="Polar residues" evidence="7">
    <location>
        <begin position="21"/>
        <end position="37"/>
    </location>
</feature>
<dbReference type="GO" id="GO:0035267">
    <property type="term" value="C:NuA4 histone acetyltransferase complex"/>
    <property type="evidence" value="ECO:0007669"/>
    <property type="project" value="TreeGrafter"/>
</dbReference>
<dbReference type="OMA" id="NREMPSD"/>
<dbReference type="GO" id="GO:0005634">
    <property type="term" value="C:nucleus"/>
    <property type="evidence" value="ECO:0007669"/>
    <property type="project" value="UniProtKB-SubCell"/>
</dbReference>
<comment type="caution">
    <text evidence="8">The sequence shown here is derived from an EMBL/GenBank/DDBJ whole genome shotgun (WGS) entry which is preliminary data.</text>
</comment>
<dbReference type="OrthoDB" id="5595141at2759"/>
<dbReference type="Pfam" id="PF07904">
    <property type="entry name" value="Eaf7"/>
    <property type="match status" value="1"/>
</dbReference>
<evidence type="ECO:0000256" key="7">
    <source>
        <dbReference type="SAM" id="MobiDB-lite"/>
    </source>
</evidence>
<evidence type="ECO:0000313" key="8">
    <source>
        <dbReference type="EMBL" id="ORY95734.1"/>
    </source>
</evidence>
<evidence type="ECO:0000256" key="3">
    <source>
        <dbReference type="ARBA" id="ARBA00022853"/>
    </source>
</evidence>
<organism evidence="8 9">
    <name type="scientific">Syncephalastrum racemosum</name>
    <name type="common">Filamentous fungus</name>
    <dbReference type="NCBI Taxonomy" id="13706"/>
    <lineage>
        <taxon>Eukaryota</taxon>
        <taxon>Fungi</taxon>
        <taxon>Fungi incertae sedis</taxon>
        <taxon>Mucoromycota</taxon>
        <taxon>Mucoromycotina</taxon>
        <taxon>Mucoromycetes</taxon>
        <taxon>Mucorales</taxon>
        <taxon>Syncephalastraceae</taxon>
        <taxon>Syncephalastrum</taxon>
    </lineage>
</organism>
<comment type="similarity">
    <text evidence="2">Belongs to the EAF7 family.</text>
</comment>
<accession>A0A1X2HC10</accession>
<gene>
    <name evidence="8" type="ORF">BCR43DRAFT_493507</name>
</gene>
<name>A0A1X2HC10_SYNRA</name>
<evidence type="ECO:0000313" key="9">
    <source>
        <dbReference type="Proteomes" id="UP000242180"/>
    </source>
</evidence>
<dbReference type="PANTHER" id="PTHR13581">
    <property type="entry name" value="MRG-BINDING PROTEIN"/>
    <property type="match status" value="1"/>
</dbReference>
<dbReference type="STRING" id="13706.A0A1X2HC10"/>
<comment type="subcellular location">
    <subcellularLocation>
        <location evidence="1">Nucleus</location>
    </subcellularLocation>
</comment>
<feature type="region of interest" description="Disordered" evidence="7">
    <location>
        <begin position="1"/>
        <end position="41"/>
    </location>
</feature>
<proteinExistence type="inferred from homology"/>
<dbReference type="PANTHER" id="PTHR13581:SF5">
    <property type="entry name" value="MRG_MORF4L-BINDING PROTEIN"/>
    <property type="match status" value="1"/>
</dbReference>
<protein>
    <submittedName>
        <fullName evidence="8">Chromatin modification-related protein EAF7-domain-containing protein</fullName>
    </submittedName>
</protein>
<dbReference type="InterPro" id="IPR012423">
    <property type="entry name" value="Eaf7/MRGBP"/>
</dbReference>
<reference evidence="8 9" key="1">
    <citation type="submission" date="2016-07" db="EMBL/GenBank/DDBJ databases">
        <title>Pervasive Adenine N6-methylation of Active Genes in Fungi.</title>
        <authorList>
            <consortium name="DOE Joint Genome Institute"/>
            <person name="Mondo S.J."/>
            <person name="Dannebaum R.O."/>
            <person name="Kuo R.C."/>
            <person name="Labutti K."/>
            <person name="Haridas S."/>
            <person name="Kuo A."/>
            <person name="Salamov A."/>
            <person name="Ahrendt S.R."/>
            <person name="Lipzen A."/>
            <person name="Sullivan W."/>
            <person name="Andreopoulos W.B."/>
            <person name="Clum A."/>
            <person name="Lindquist E."/>
            <person name="Daum C."/>
            <person name="Ramamoorthy G.K."/>
            <person name="Gryganskyi A."/>
            <person name="Culley D."/>
            <person name="Magnuson J.K."/>
            <person name="James T.Y."/>
            <person name="O'Malley M.A."/>
            <person name="Stajich J.E."/>
            <person name="Spatafora J.W."/>
            <person name="Visel A."/>
            <person name="Grigoriev I.V."/>
        </authorList>
    </citation>
    <scope>NUCLEOTIDE SEQUENCE [LARGE SCALE GENOMIC DNA]</scope>
    <source>
        <strain evidence="8 9">NRRL 2496</strain>
    </source>
</reference>
<dbReference type="InParanoid" id="A0A1X2HC10"/>
<evidence type="ECO:0000256" key="6">
    <source>
        <dbReference type="ARBA" id="ARBA00023242"/>
    </source>
</evidence>
<evidence type="ECO:0000256" key="4">
    <source>
        <dbReference type="ARBA" id="ARBA00023015"/>
    </source>
</evidence>
<dbReference type="EMBL" id="MCGN01000006">
    <property type="protein sequence ID" value="ORY95734.1"/>
    <property type="molecule type" value="Genomic_DNA"/>
</dbReference>
<evidence type="ECO:0000256" key="2">
    <source>
        <dbReference type="ARBA" id="ARBA00007117"/>
    </source>
</evidence>
<keyword evidence="3" id="KW-0156">Chromatin regulator</keyword>
<dbReference type="Proteomes" id="UP000242180">
    <property type="component" value="Unassembled WGS sequence"/>
</dbReference>
<feature type="compositionally biased region" description="Low complexity" evidence="7">
    <location>
        <begin position="208"/>
        <end position="239"/>
    </location>
</feature>
<dbReference type="GO" id="GO:0006325">
    <property type="term" value="P:chromatin organization"/>
    <property type="evidence" value="ECO:0007669"/>
    <property type="project" value="UniProtKB-KW"/>
</dbReference>
<evidence type="ECO:0000256" key="1">
    <source>
        <dbReference type="ARBA" id="ARBA00004123"/>
    </source>
</evidence>
<keyword evidence="5" id="KW-0804">Transcription</keyword>
<feature type="compositionally biased region" description="Acidic residues" evidence="7">
    <location>
        <begin position="107"/>
        <end position="120"/>
    </location>
</feature>
<evidence type="ECO:0000256" key="5">
    <source>
        <dbReference type="ARBA" id="ARBA00023163"/>
    </source>
</evidence>